<dbReference type="Pfam" id="PF13247">
    <property type="entry name" value="Fer4_11"/>
    <property type="match status" value="1"/>
</dbReference>
<sequence>MPKANDYAILFDASHCTGCRACQVACKQWNDLPGEATVNTGSYENPPSLSADTWLRMKYTEGVVSDEVFWDFTRDACMHCSSAACVEACPTGAVNYREGGVVTVDQDWCIGCRNCVQACPYDAIHYDEHKGVVEKCTLCYDRVSNGLQPACVTSCPTGALHSGSYADMKQLAETRLAQLKEAGYKDANIYGLAEMGGTHVLYVLLKHPSTYGLPVGTVTEKKKVASGWLSAGIAAAVLGYAGVHWVAERREQVGGERR</sequence>
<dbReference type="Pfam" id="PF12800">
    <property type="entry name" value="Fer4_4"/>
    <property type="match status" value="1"/>
</dbReference>
<evidence type="ECO:0000256" key="5">
    <source>
        <dbReference type="ARBA" id="ARBA00023004"/>
    </source>
</evidence>
<dbReference type="InterPro" id="IPR017896">
    <property type="entry name" value="4Fe4S_Fe-S-bd"/>
</dbReference>
<evidence type="ECO:0000313" key="9">
    <source>
        <dbReference type="EMBL" id="HGY10540.1"/>
    </source>
</evidence>
<evidence type="ECO:0000256" key="4">
    <source>
        <dbReference type="ARBA" id="ARBA00022737"/>
    </source>
</evidence>
<dbReference type="SUPFAM" id="SSF54862">
    <property type="entry name" value="4Fe-4S ferredoxins"/>
    <property type="match status" value="1"/>
</dbReference>
<keyword evidence="7" id="KW-0472">Membrane</keyword>
<reference evidence="9" key="1">
    <citation type="journal article" date="2020" name="mSystems">
        <title>Genome- and Community-Level Interaction Insights into Carbon Utilization and Element Cycling Functions of Hydrothermarchaeota in Hydrothermal Sediment.</title>
        <authorList>
            <person name="Zhou Z."/>
            <person name="Liu Y."/>
            <person name="Xu W."/>
            <person name="Pan J."/>
            <person name="Luo Z.H."/>
            <person name="Li M."/>
        </authorList>
    </citation>
    <scope>NUCLEOTIDE SEQUENCE [LARGE SCALE GENOMIC DNA]</scope>
    <source>
        <strain evidence="9">HyVt-570</strain>
    </source>
</reference>
<keyword evidence="7" id="KW-1133">Transmembrane helix</keyword>
<feature type="domain" description="4Fe-4S ferredoxin-type" evidence="8">
    <location>
        <begin position="100"/>
        <end position="129"/>
    </location>
</feature>
<dbReference type="GO" id="GO:0046872">
    <property type="term" value="F:metal ion binding"/>
    <property type="evidence" value="ECO:0007669"/>
    <property type="project" value="UniProtKB-KW"/>
</dbReference>
<dbReference type="Proteomes" id="UP000885759">
    <property type="component" value="Unassembled WGS sequence"/>
</dbReference>
<keyword evidence="4" id="KW-0677">Repeat</keyword>
<organism evidence="9">
    <name type="scientific">Oceanithermus profundus</name>
    <dbReference type="NCBI Taxonomy" id="187137"/>
    <lineage>
        <taxon>Bacteria</taxon>
        <taxon>Thermotogati</taxon>
        <taxon>Deinococcota</taxon>
        <taxon>Deinococci</taxon>
        <taxon>Thermales</taxon>
        <taxon>Thermaceae</taxon>
        <taxon>Oceanithermus</taxon>
    </lineage>
</organism>
<comment type="subcellular location">
    <subcellularLocation>
        <location evidence="1">Cell envelope</location>
    </subcellularLocation>
</comment>
<keyword evidence="6" id="KW-0411">Iron-sulfur</keyword>
<evidence type="ECO:0000259" key="8">
    <source>
        <dbReference type="PROSITE" id="PS51379"/>
    </source>
</evidence>
<keyword evidence="7" id="KW-0812">Transmembrane</keyword>
<proteinExistence type="predicted"/>
<comment type="caution">
    <text evidence="9">The sequence shown here is derived from an EMBL/GenBank/DDBJ whole genome shotgun (WGS) entry which is preliminary data.</text>
</comment>
<dbReference type="PANTHER" id="PTHR43545">
    <property type="entry name" value="FORMATE DEHYDROGENASE, NITRATE-INDUCIBLE, IRON-SULFUR SUBUNIT"/>
    <property type="match status" value="1"/>
</dbReference>
<dbReference type="InterPro" id="IPR051555">
    <property type="entry name" value="FDH_Electron_Transfer_Unit"/>
</dbReference>
<name>A0A7C4ZSE6_9DEIN</name>
<evidence type="ECO:0000256" key="2">
    <source>
        <dbReference type="ARBA" id="ARBA00022485"/>
    </source>
</evidence>
<dbReference type="PROSITE" id="PS00198">
    <property type="entry name" value="4FE4S_FER_1"/>
    <property type="match status" value="1"/>
</dbReference>
<keyword evidence="5" id="KW-0408">Iron</keyword>
<feature type="domain" description="4Fe-4S ferredoxin-type" evidence="8">
    <location>
        <begin position="66"/>
        <end position="99"/>
    </location>
</feature>
<dbReference type="AlphaFoldDB" id="A0A7C4ZSE6"/>
<dbReference type="GO" id="GO:0030313">
    <property type="term" value="C:cell envelope"/>
    <property type="evidence" value="ECO:0007669"/>
    <property type="project" value="UniProtKB-SubCell"/>
</dbReference>
<evidence type="ECO:0000256" key="6">
    <source>
        <dbReference type="ARBA" id="ARBA00023014"/>
    </source>
</evidence>
<feature type="domain" description="4Fe-4S ferredoxin-type" evidence="8">
    <location>
        <begin position="7"/>
        <end position="37"/>
    </location>
</feature>
<dbReference type="PANTHER" id="PTHR43545:SF6">
    <property type="entry name" value="FORMATE DEHYDROGENASE, NITRATE-INDUCIBLE, IRON-SULFUR SUBUNIT"/>
    <property type="match status" value="1"/>
</dbReference>
<accession>A0A7C4ZSE6</accession>
<dbReference type="InterPro" id="IPR017900">
    <property type="entry name" value="4Fe4S_Fe_S_CS"/>
</dbReference>
<dbReference type="Gene3D" id="3.30.70.20">
    <property type="match status" value="2"/>
</dbReference>
<gene>
    <name evidence="9" type="ORF">ENK37_10915</name>
</gene>
<keyword evidence="3" id="KW-0479">Metal-binding</keyword>
<feature type="transmembrane region" description="Helical" evidence="7">
    <location>
        <begin position="227"/>
        <end position="247"/>
    </location>
</feature>
<evidence type="ECO:0000256" key="3">
    <source>
        <dbReference type="ARBA" id="ARBA00022723"/>
    </source>
</evidence>
<evidence type="ECO:0000256" key="1">
    <source>
        <dbReference type="ARBA" id="ARBA00004196"/>
    </source>
</evidence>
<evidence type="ECO:0000256" key="7">
    <source>
        <dbReference type="SAM" id="Phobius"/>
    </source>
</evidence>
<dbReference type="EMBL" id="DRPZ01000276">
    <property type="protein sequence ID" value="HGY10540.1"/>
    <property type="molecule type" value="Genomic_DNA"/>
</dbReference>
<dbReference type="PROSITE" id="PS51379">
    <property type="entry name" value="4FE4S_FER_2"/>
    <property type="match status" value="3"/>
</dbReference>
<keyword evidence="2" id="KW-0004">4Fe-4S</keyword>
<protein>
    <submittedName>
        <fullName evidence="9">4Fe-4S dicluster domain-containing protein</fullName>
    </submittedName>
</protein>
<dbReference type="GO" id="GO:0051539">
    <property type="term" value="F:4 iron, 4 sulfur cluster binding"/>
    <property type="evidence" value="ECO:0007669"/>
    <property type="project" value="UniProtKB-KW"/>
</dbReference>